<protein>
    <submittedName>
        <fullName evidence="2">Uncharacterized protein</fullName>
    </submittedName>
</protein>
<sequence>MSSPYAQSLSQSSKNPSLFVPESAVCPPKLTPKSSVILSPSIVVPQPQIAPLSPFYFTATSSAHSRDAAAKMAATYATKGKKHVRFMDSDVKEDEADKDLEEHPAKETEATGSPLHSNA</sequence>
<organism evidence="2 3">
    <name type="scientific">Pyrus ussuriensis x Pyrus communis</name>
    <dbReference type="NCBI Taxonomy" id="2448454"/>
    <lineage>
        <taxon>Eukaryota</taxon>
        <taxon>Viridiplantae</taxon>
        <taxon>Streptophyta</taxon>
        <taxon>Embryophyta</taxon>
        <taxon>Tracheophyta</taxon>
        <taxon>Spermatophyta</taxon>
        <taxon>Magnoliopsida</taxon>
        <taxon>eudicotyledons</taxon>
        <taxon>Gunneridae</taxon>
        <taxon>Pentapetalae</taxon>
        <taxon>rosids</taxon>
        <taxon>fabids</taxon>
        <taxon>Rosales</taxon>
        <taxon>Rosaceae</taxon>
        <taxon>Amygdaloideae</taxon>
        <taxon>Maleae</taxon>
        <taxon>Pyrus</taxon>
    </lineage>
</organism>
<accession>A0A5N5HWD9</accession>
<feature type="compositionally biased region" description="Basic and acidic residues" evidence="1">
    <location>
        <begin position="100"/>
        <end position="109"/>
    </location>
</feature>
<feature type="region of interest" description="Disordered" evidence="1">
    <location>
        <begin position="88"/>
        <end position="119"/>
    </location>
</feature>
<reference evidence="2 3" key="1">
    <citation type="submission" date="2019-09" db="EMBL/GenBank/DDBJ databases">
        <authorList>
            <person name="Ou C."/>
        </authorList>
    </citation>
    <scope>NUCLEOTIDE SEQUENCE [LARGE SCALE GENOMIC DNA]</scope>
    <source>
        <strain evidence="2">S2</strain>
        <tissue evidence="2">Leaf</tissue>
    </source>
</reference>
<feature type="compositionally biased region" description="Low complexity" evidence="1">
    <location>
        <begin position="1"/>
        <end position="13"/>
    </location>
</feature>
<comment type="caution">
    <text evidence="2">The sequence shown here is derived from an EMBL/GenBank/DDBJ whole genome shotgun (WGS) entry which is preliminary data.</text>
</comment>
<reference evidence="2 3" key="3">
    <citation type="submission" date="2019-11" db="EMBL/GenBank/DDBJ databases">
        <title>A de novo genome assembly of a pear dwarfing rootstock.</title>
        <authorList>
            <person name="Wang F."/>
            <person name="Wang J."/>
            <person name="Li S."/>
            <person name="Zhang Y."/>
            <person name="Fang M."/>
            <person name="Ma L."/>
            <person name="Zhao Y."/>
            <person name="Jiang S."/>
        </authorList>
    </citation>
    <scope>NUCLEOTIDE SEQUENCE [LARGE SCALE GENOMIC DNA]</scope>
    <source>
        <strain evidence="2">S2</strain>
        <tissue evidence="2">Leaf</tissue>
    </source>
</reference>
<dbReference type="EMBL" id="SMOL01000143">
    <property type="protein sequence ID" value="KAB2631123.1"/>
    <property type="molecule type" value="Genomic_DNA"/>
</dbReference>
<keyword evidence="3" id="KW-1185">Reference proteome</keyword>
<evidence type="ECO:0000313" key="3">
    <source>
        <dbReference type="Proteomes" id="UP000327157"/>
    </source>
</evidence>
<gene>
    <name evidence="2" type="ORF">D8674_008642</name>
</gene>
<feature type="compositionally biased region" description="Polar residues" evidence="1">
    <location>
        <begin position="110"/>
        <end position="119"/>
    </location>
</feature>
<name>A0A5N5HWD9_9ROSA</name>
<dbReference type="AlphaFoldDB" id="A0A5N5HWD9"/>
<evidence type="ECO:0000256" key="1">
    <source>
        <dbReference type="SAM" id="MobiDB-lite"/>
    </source>
</evidence>
<proteinExistence type="predicted"/>
<evidence type="ECO:0000313" key="2">
    <source>
        <dbReference type="EMBL" id="KAB2631123.1"/>
    </source>
</evidence>
<reference evidence="3" key="2">
    <citation type="submission" date="2019-10" db="EMBL/GenBank/DDBJ databases">
        <title>A de novo genome assembly of a pear dwarfing rootstock.</title>
        <authorList>
            <person name="Wang F."/>
            <person name="Wang J."/>
            <person name="Li S."/>
            <person name="Zhang Y."/>
            <person name="Fang M."/>
            <person name="Ma L."/>
            <person name="Zhao Y."/>
            <person name="Jiang S."/>
        </authorList>
    </citation>
    <scope>NUCLEOTIDE SEQUENCE [LARGE SCALE GENOMIC DNA]</scope>
</reference>
<feature type="region of interest" description="Disordered" evidence="1">
    <location>
        <begin position="1"/>
        <end position="20"/>
    </location>
</feature>
<dbReference type="Proteomes" id="UP000327157">
    <property type="component" value="Chromosome 12"/>
</dbReference>